<dbReference type="InterPro" id="IPR013766">
    <property type="entry name" value="Thioredoxin_domain"/>
</dbReference>
<proteinExistence type="predicted"/>
<dbReference type="PANTHER" id="PTHR43110">
    <property type="entry name" value="THIOL PEROXIDASE"/>
    <property type="match status" value="1"/>
</dbReference>
<dbReference type="PROSITE" id="PS51352">
    <property type="entry name" value="THIOREDOXIN_2"/>
    <property type="match status" value="1"/>
</dbReference>
<evidence type="ECO:0000313" key="3">
    <source>
        <dbReference type="EMBL" id="MBK3332409.1"/>
    </source>
</evidence>
<accession>A0ABS1GHK5</accession>
<protein>
    <submittedName>
        <fullName evidence="3">Redoxin domain-containing protein</fullName>
    </submittedName>
</protein>
<reference evidence="3 4" key="1">
    <citation type="journal article" date="2021" name="Syst. Appl. Microbiol.">
        <title>Persephonella atlantica sp. nov.: How to adapt to physico-chemical gradients in high temperature hydrothermal habitats.</title>
        <authorList>
            <person name="Francois D.X."/>
            <person name="Godfroy A."/>
            <person name="Mathien C."/>
            <person name="Aube J."/>
            <person name="Cathalot C."/>
            <person name="Lesongeur F."/>
            <person name="L'Haridon S."/>
            <person name="Philippon X."/>
            <person name="Roussel E.G."/>
        </authorList>
    </citation>
    <scope>NUCLEOTIDE SEQUENCE [LARGE SCALE GENOMIC DNA]</scope>
    <source>
        <strain evidence="3 4">MO1340</strain>
    </source>
</reference>
<dbReference type="EMBL" id="JAACYA010000001">
    <property type="protein sequence ID" value="MBK3332409.1"/>
    <property type="molecule type" value="Genomic_DNA"/>
</dbReference>
<keyword evidence="1" id="KW-0676">Redox-active center</keyword>
<dbReference type="Gene3D" id="3.40.30.10">
    <property type="entry name" value="Glutaredoxin"/>
    <property type="match status" value="1"/>
</dbReference>
<dbReference type="SUPFAM" id="SSF52833">
    <property type="entry name" value="Thioredoxin-like"/>
    <property type="match status" value="1"/>
</dbReference>
<gene>
    <name evidence="3" type="ORF">GWK41_04940</name>
</gene>
<evidence type="ECO:0000313" key="4">
    <source>
        <dbReference type="Proteomes" id="UP000772812"/>
    </source>
</evidence>
<evidence type="ECO:0000259" key="2">
    <source>
        <dbReference type="PROSITE" id="PS51352"/>
    </source>
</evidence>
<evidence type="ECO:0000256" key="1">
    <source>
        <dbReference type="ARBA" id="ARBA00023284"/>
    </source>
</evidence>
<dbReference type="PANTHER" id="PTHR43110:SF1">
    <property type="entry name" value="THIOL PEROXIDASE"/>
    <property type="match status" value="1"/>
</dbReference>
<dbReference type="InterPro" id="IPR050455">
    <property type="entry name" value="Tpx_Peroxidase_subfamily"/>
</dbReference>
<dbReference type="RefSeq" id="WP_200673778.1">
    <property type="nucleotide sequence ID" value="NZ_JAACYA010000001.1"/>
</dbReference>
<name>A0ABS1GHK5_9AQUI</name>
<dbReference type="InterPro" id="IPR036249">
    <property type="entry name" value="Thioredoxin-like_sf"/>
</dbReference>
<sequence length="163" mass="18635">MAKDKLRKVGEVAPEFHLYEADGAKVSLSDLLGENRYVLLYFTSTEEKSRCDRSGCPLKENLEKLIELDVTPVLIDVDPVEEHKRFKHDHNIKFLMLSDPAMETIKGYGVYEKVNIHGIEKEKIVSTAFLINPEGRIVHVWEPKKIEDSIDDIINAVKKLKGM</sequence>
<feature type="domain" description="Thioredoxin" evidence="2">
    <location>
        <begin position="7"/>
        <end position="162"/>
    </location>
</feature>
<dbReference type="InterPro" id="IPR000866">
    <property type="entry name" value="AhpC/TSA"/>
</dbReference>
<comment type="caution">
    <text evidence="3">The sequence shown here is derived from an EMBL/GenBank/DDBJ whole genome shotgun (WGS) entry which is preliminary data.</text>
</comment>
<keyword evidence="4" id="KW-1185">Reference proteome</keyword>
<organism evidence="3 4">
    <name type="scientific">Persephonella atlantica</name>
    <dbReference type="NCBI Taxonomy" id="2699429"/>
    <lineage>
        <taxon>Bacteria</taxon>
        <taxon>Pseudomonadati</taxon>
        <taxon>Aquificota</taxon>
        <taxon>Aquificia</taxon>
        <taxon>Aquificales</taxon>
        <taxon>Hydrogenothermaceae</taxon>
        <taxon>Persephonella</taxon>
    </lineage>
</organism>
<dbReference type="CDD" id="cd03017">
    <property type="entry name" value="PRX_BCP"/>
    <property type="match status" value="1"/>
</dbReference>
<dbReference type="Pfam" id="PF00578">
    <property type="entry name" value="AhpC-TSA"/>
    <property type="match status" value="1"/>
</dbReference>
<dbReference type="Proteomes" id="UP000772812">
    <property type="component" value="Unassembled WGS sequence"/>
</dbReference>